<evidence type="ECO:0000313" key="11">
    <source>
        <dbReference type="RefSeq" id="NP_001086981.1"/>
    </source>
</evidence>
<accession>Q6DCX9</accession>
<evidence type="ECO:0000256" key="6">
    <source>
        <dbReference type="ARBA" id="ARBA00023239"/>
    </source>
</evidence>
<dbReference type="Gene3D" id="3.10.200.10">
    <property type="entry name" value="Alpha carbonic anhydrase"/>
    <property type="match status" value="1"/>
</dbReference>
<dbReference type="CDD" id="cd03119">
    <property type="entry name" value="alpha_CA_I_II_III_XIII"/>
    <property type="match status" value="1"/>
</dbReference>
<evidence type="ECO:0000256" key="2">
    <source>
        <dbReference type="ARBA" id="ARBA00010718"/>
    </source>
</evidence>
<evidence type="ECO:0000256" key="7">
    <source>
        <dbReference type="RuleBase" id="RU367011"/>
    </source>
</evidence>
<evidence type="ECO:0000256" key="5">
    <source>
        <dbReference type="ARBA" id="ARBA00022833"/>
    </source>
</evidence>
<dbReference type="AlphaFoldDB" id="Q6DCX9"/>
<keyword evidence="5 7" id="KW-0862">Zinc</keyword>
<dbReference type="RefSeq" id="NP_001086981.1">
    <property type="nucleotide sequence ID" value="NM_001093512.1"/>
</dbReference>
<dbReference type="InterPro" id="IPR018338">
    <property type="entry name" value="Carbonic_anhydrase_a-class_CS"/>
</dbReference>
<dbReference type="GO" id="GO:0008270">
    <property type="term" value="F:zinc ion binding"/>
    <property type="evidence" value="ECO:0007669"/>
    <property type="project" value="UniProtKB-UniRule"/>
</dbReference>
<dbReference type="PANTHER" id="PTHR18952">
    <property type="entry name" value="CARBONIC ANHYDRASE"/>
    <property type="match status" value="1"/>
</dbReference>
<dbReference type="Pfam" id="PF00194">
    <property type="entry name" value="Carb_anhydrase"/>
    <property type="match status" value="1"/>
</dbReference>
<dbReference type="EMBL" id="BC077855">
    <property type="protein sequence ID" value="AAH77855.1"/>
    <property type="molecule type" value="mRNA"/>
</dbReference>
<evidence type="ECO:0000256" key="3">
    <source>
        <dbReference type="ARBA" id="ARBA00012925"/>
    </source>
</evidence>
<proteinExistence type="evidence at transcript level"/>
<evidence type="ECO:0000313" key="9">
    <source>
        <dbReference type="EMBL" id="AAH77855.1"/>
    </source>
</evidence>
<dbReference type="GO" id="GO:0004089">
    <property type="term" value="F:carbonate dehydratase activity"/>
    <property type="evidence" value="ECO:0000318"/>
    <property type="project" value="GO_Central"/>
</dbReference>
<dbReference type="PROSITE" id="PS00162">
    <property type="entry name" value="ALPHA_CA_1"/>
    <property type="match status" value="1"/>
</dbReference>
<name>Q6DCX9_XENLA</name>
<dbReference type="PROSITE" id="PS51144">
    <property type="entry name" value="ALPHA_CA_2"/>
    <property type="match status" value="1"/>
</dbReference>
<reference evidence="11" key="3">
    <citation type="submission" date="2025-04" db="UniProtKB">
        <authorList>
            <consortium name="RefSeq"/>
        </authorList>
    </citation>
    <scope>IDENTIFICATION</scope>
</reference>
<protein>
    <recommendedName>
        <fullName evidence="3 7">Carbonic anhydrase</fullName>
        <ecNumber evidence="3 7">4.2.1.1</ecNumber>
    </recommendedName>
</protein>
<comment type="similarity">
    <text evidence="2 7">Belongs to the alpha-carbonic anhydrase family.</text>
</comment>
<reference evidence="11" key="1">
    <citation type="journal article" date="2002" name="Dev. Dyn.">
        <title>Genetic and genomic tools for Xenopus research: The NIH Xenopus initiative.</title>
        <authorList>
            <person name="Klein S.L."/>
            <person name="Strausberg R.L."/>
            <person name="Wagner L."/>
            <person name="Pontius J."/>
            <person name="Clifton S.W."/>
            <person name="Richardson P."/>
        </authorList>
    </citation>
    <scope>NUCLEOTIDE SEQUENCE</scope>
</reference>
<comment type="function">
    <text evidence="7">Reversible hydration of carbon dioxide.</text>
</comment>
<organism evidence="9">
    <name type="scientific">Xenopus laevis</name>
    <name type="common">African clawed frog</name>
    <dbReference type="NCBI Taxonomy" id="8355"/>
    <lineage>
        <taxon>Eukaryota</taxon>
        <taxon>Metazoa</taxon>
        <taxon>Chordata</taxon>
        <taxon>Craniata</taxon>
        <taxon>Vertebrata</taxon>
        <taxon>Euteleostomi</taxon>
        <taxon>Amphibia</taxon>
        <taxon>Batrachia</taxon>
        <taxon>Anura</taxon>
        <taxon>Pipoidea</taxon>
        <taxon>Pipidae</taxon>
        <taxon>Xenopodinae</taxon>
        <taxon>Xenopus</taxon>
        <taxon>Xenopus</taxon>
    </lineage>
</organism>
<evidence type="ECO:0000256" key="4">
    <source>
        <dbReference type="ARBA" id="ARBA00022723"/>
    </source>
</evidence>
<dbReference type="SMART" id="SM01057">
    <property type="entry name" value="Carb_anhydrase"/>
    <property type="match status" value="1"/>
</dbReference>
<dbReference type="PANTHER" id="PTHR18952:SF81">
    <property type="entry name" value="CARBONIC ANHYDRASE 13"/>
    <property type="match status" value="1"/>
</dbReference>
<dbReference type="SUPFAM" id="SSF51069">
    <property type="entry name" value="Carbonic anhydrase"/>
    <property type="match status" value="1"/>
</dbReference>
<dbReference type="InterPro" id="IPR036398">
    <property type="entry name" value="CA_dom_sf"/>
</dbReference>
<comment type="catalytic activity">
    <reaction evidence="7">
        <text>hydrogencarbonate + H(+) = CO2 + H2O</text>
        <dbReference type="Rhea" id="RHEA:10748"/>
        <dbReference type="ChEBI" id="CHEBI:15377"/>
        <dbReference type="ChEBI" id="CHEBI:15378"/>
        <dbReference type="ChEBI" id="CHEBI:16526"/>
        <dbReference type="ChEBI" id="CHEBI:17544"/>
        <dbReference type="EC" id="4.2.1.1"/>
    </reaction>
</comment>
<keyword evidence="4 7" id="KW-0479">Metal-binding</keyword>
<dbReference type="AGR" id="Xenbase:XB-GENE-992712"/>
<dbReference type="Proteomes" id="UP000186698">
    <property type="component" value="Chromosome 6L"/>
</dbReference>
<gene>
    <name evidence="11 12" type="primary">ca13.L</name>
    <name evidence="11" type="synonym">ca13</name>
    <name evidence="11" type="synonym">car13</name>
    <name evidence="9" type="synonym">car13-prov</name>
</gene>
<dbReference type="Xenbase" id="XB-GENE-992712">
    <property type="gene designation" value="ca13.L"/>
</dbReference>
<dbReference type="Bgee" id="446816">
    <property type="expression patterns" value="Expressed in lung and 10 other cell types or tissues"/>
</dbReference>
<dbReference type="InterPro" id="IPR023561">
    <property type="entry name" value="Carbonic_anhydrase_a-class"/>
</dbReference>
<feature type="domain" description="Alpha-carbonic anhydrase" evidence="8">
    <location>
        <begin position="3"/>
        <end position="262"/>
    </location>
</feature>
<dbReference type="CTD" id="446816"/>
<dbReference type="GeneID" id="446816"/>
<dbReference type="KEGG" id="xla:446816"/>
<keyword evidence="6 7" id="KW-0456">Lyase</keyword>
<keyword evidence="10" id="KW-1185">Reference proteome</keyword>
<comment type="cofactor">
    <cofactor evidence="1 7">
        <name>Zn(2+)</name>
        <dbReference type="ChEBI" id="CHEBI:29105"/>
    </cofactor>
</comment>
<evidence type="ECO:0000313" key="10">
    <source>
        <dbReference type="Proteomes" id="UP000186698"/>
    </source>
</evidence>
<evidence type="ECO:0000313" key="12">
    <source>
        <dbReference type="Xenbase" id="XB-GENE-992712"/>
    </source>
</evidence>
<dbReference type="InterPro" id="IPR001148">
    <property type="entry name" value="CA_dom"/>
</dbReference>
<reference evidence="9" key="2">
    <citation type="submission" date="2004-07" db="EMBL/GenBank/DDBJ databases">
        <authorList>
            <consortium name="NIH - Xenopus Gene Collection (XGC) project"/>
        </authorList>
    </citation>
    <scope>NUCLEOTIDE SEQUENCE [LARGE SCALE MRNA]</scope>
    <source>
        <tissue evidence="9">Embryo</tissue>
    </source>
</reference>
<dbReference type="GO" id="GO:0005737">
    <property type="term" value="C:cytoplasm"/>
    <property type="evidence" value="ECO:0000318"/>
    <property type="project" value="GO_Central"/>
</dbReference>
<dbReference type="GO" id="GO:0005829">
    <property type="term" value="C:cytosol"/>
    <property type="evidence" value="ECO:0000318"/>
    <property type="project" value="GO_Central"/>
</dbReference>
<dbReference type="EC" id="4.2.1.1" evidence="3 7"/>
<dbReference type="FunFam" id="3.10.200.10:FF:000001">
    <property type="entry name" value="Carbonic anhydrase 2"/>
    <property type="match status" value="1"/>
</dbReference>
<dbReference type="OrthoDB" id="429145at2759"/>
<evidence type="ECO:0000256" key="1">
    <source>
        <dbReference type="ARBA" id="ARBA00001947"/>
    </source>
</evidence>
<dbReference type="DNASU" id="446816"/>
<evidence type="ECO:0000259" key="8">
    <source>
        <dbReference type="PROSITE" id="PS51144"/>
    </source>
</evidence>
<sequence length="263" mass="29213">MMHQWGYEDHNGPDVWQDLFPLANGDRQSPINIITKDALYDPSLQPLLVDYDPHSAKVISNSGHTVAVEFDDGDDSSVVRGGPLMGNYRLRQLHFHWGPSDGHGSEHKVDGVDYAAELHIVHWNSEKFSSFVKAACAPDGLAVLGVFLKVGEPNRYIEKITDTFGAIRSKGKQSPFTNFDPSCLLPASMDFWTYPGSLTVPPLLESVVWTVLKDPISISCEQLAMFRSLLSTKETAGIESCCMTTNHRPVQPLKNRKVRASFL</sequence>